<dbReference type="Proteomes" id="UP000786811">
    <property type="component" value="Unassembled WGS sequence"/>
</dbReference>
<accession>A0A8J2HEI1</accession>
<proteinExistence type="predicted"/>
<dbReference type="AlphaFoldDB" id="A0A8J2HEI1"/>
<name>A0A8J2HEI1_COTCN</name>
<organism evidence="1 2">
    <name type="scientific">Cotesia congregata</name>
    <name type="common">Parasitoid wasp</name>
    <name type="synonym">Apanteles congregatus</name>
    <dbReference type="NCBI Taxonomy" id="51543"/>
    <lineage>
        <taxon>Eukaryota</taxon>
        <taxon>Metazoa</taxon>
        <taxon>Ecdysozoa</taxon>
        <taxon>Arthropoda</taxon>
        <taxon>Hexapoda</taxon>
        <taxon>Insecta</taxon>
        <taxon>Pterygota</taxon>
        <taxon>Neoptera</taxon>
        <taxon>Endopterygota</taxon>
        <taxon>Hymenoptera</taxon>
        <taxon>Apocrita</taxon>
        <taxon>Ichneumonoidea</taxon>
        <taxon>Braconidae</taxon>
        <taxon>Microgastrinae</taxon>
        <taxon>Cotesia</taxon>
    </lineage>
</organism>
<evidence type="ECO:0000313" key="1">
    <source>
        <dbReference type="EMBL" id="CAG5093102.1"/>
    </source>
</evidence>
<dbReference type="EMBL" id="CAJNRD030001120">
    <property type="protein sequence ID" value="CAG5093102.1"/>
    <property type="molecule type" value="Genomic_DNA"/>
</dbReference>
<evidence type="ECO:0000313" key="2">
    <source>
        <dbReference type="Proteomes" id="UP000786811"/>
    </source>
</evidence>
<protein>
    <submittedName>
        <fullName evidence="1">Uncharacterized protein</fullName>
    </submittedName>
</protein>
<sequence length="104" mass="12074">MERNFLISDWDSNPEPSEDMSATLLFELSATPSILRLAFLTNINTLVPKQQERLGVVGRLHVRLKSFFLPPSREIELEEQIRNRVQKETEIAKEYATSLQTLMR</sequence>
<comment type="caution">
    <text evidence="1">The sequence shown here is derived from an EMBL/GenBank/DDBJ whole genome shotgun (WGS) entry which is preliminary data.</text>
</comment>
<keyword evidence="2" id="KW-1185">Reference proteome</keyword>
<reference evidence="1" key="1">
    <citation type="submission" date="2021-04" db="EMBL/GenBank/DDBJ databases">
        <authorList>
            <person name="Chebbi M.A.C M."/>
        </authorList>
    </citation>
    <scope>NUCLEOTIDE SEQUENCE</scope>
</reference>
<gene>
    <name evidence="1" type="ORF">HICCMSTLAB_LOCUS6584</name>
</gene>